<reference evidence="7 8" key="1">
    <citation type="submission" date="2016-11" db="EMBL/GenBank/DDBJ databases">
        <title>Description of two novel members of the family Erysipelotrichaceae: Ileibacterium lipovorans gen. nov., sp. nov. and Dubosiella newyorkensis, gen. nov., sp. nov.</title>
        <authorList>
            <person name="Cox L.M."/>
            <person name="Sohn J."/>
            <person name="Tyrrell K.L."/>
            <person name="Citron D.M."/>
            <person name="Lawson P.A."/>
            <person name="Patel N.B."/>
            <person name="Iizumi T."/>
            <person name="Perez-Perez G.I."/>
            <person name="Goldstein E.J."/>
            <person name="Blaser M.J."/>
        </authorList>
    </citation>
    <scope>NUCLEOTIDE SEQUENCE [LARGE SCALE GENOMIC DNA]</scope>
    <source>
        <strain evidence="7 8">NYU-BL-A3</strain>
    </source>
</reference>
<evidence type="ECO:0000256" key="3">
    <source>
        <dbReference type="ARBA" id="ARBA00022777"/>
    </source>
</evidence>
<dbReference type="GO" id="GO:0006772">
    <property type="term" value="P:thiamine metabolic process"/>
    <property type="evidence" value="ECO:0007669"/>
    <property type="project" value="UniProtKB-UniRule"/>
</dbReference>
<dbReference type="InterPro" id="IPR007373">
    <property type="entry name" value="Thiamin_PyroPKinase_B1-bd"/>
</dbReference>
<keyword evidence="4" id="KW-0067">ATP-binding</keyword>
<dbReference type="CDD" id="cd07995">
    <property type="entry name" value="TPK"/>
    <property type="match status" value="1"/>
</dbReference>
<dbReference type="EC" id="2.7.6.2" evidence="5"/>
<evidence type="ECO:0000256" key="5">
    <source>
        <dbReference type="NCBIfam" id="TIGR01378"/>
    </source>
</evidence>
<evidence type="ECO:0000313" key="8">
    <source>
        <dbReference type="Proteomes" id="UP000186341"/>
    </source>
</evidence>
<dbReference type="RefSeq" id="WP_075818903.1">
    <property type="nucleotide sequence ID" value="NZ_CAPDVV010000036.1"/>
</dbReference>
<evidence type="ECO:0000256" key="1">
    <source>
        <dbReference type="ARBA" id="ARBA00022679"/>
    </source>
</evidence>
<dbReference type="Gene3D" id="3.40.50.10240">
    <property type="entry name" value="Thiamin pyrophosphokinase, catalytic domain"/>
    <property type="match status" value="1"/>
</dbReference>
<dbReference type="SMART" id="SM00983">
    <property type="entry name" value="TPK_B1_binding"/>
    <property type="match status" value="1"/>
</dbReference>
<keyword evidence="8" id="KW-1185">Reference proteome</keyword>
<evidence type="ECO:0000256" key="4">
    <source>
        <dbReference type="ARBA" id="ARBA00022840"/>
    </source>
</evidence>
<dbReference type="InterPro" id="IPR007371">
    <property type="entry name" value="TPK_catalytic"/>
</dbReference>
<keyword evidence="1" id="KW-0808">Transferase</keyword>
<dbReference type="NCBIfam" id="TIGR01378">
    <property type="entry name" value="thi_PPkinase"/>
    <property type="match status" value="1"/>
</dbReference>
<evidence type="ECO:0000256" key="2">
    <source>
        <dbReference type="ARBA" id="ARBA00022741"/>
    </source>
</evidence>
<protein>
    <recommendedName>
        <fullName evidence="5">Thiamine diphosphokinase</fullName>
        <ecNumber evidence="5">2.7.6.2</ecNumber>
    </recommendedName>
</protein>
<dbReference type="GO" id="GO:0005524">
    <property type="term" value="F:ATP binding"/>
    <property type="evidence" value="ECO:0007669"/>
    <property type="project" value="UniProtKB-KW"/>
</dbReference>
<name>A0A1U7NGR5_9FIRM</name>
<proteinExistence type="predicted"/>
<dbReference type="Proteomes" id="UP000186341">
    <property type="component" value="Unassembled WGS sequence"/>
</dbReference>
<sequence length="216" mass="24575">MDLSRTRTARLQSTGKTLYLITPHARNFPIDDQADYIGIDSGVYRIMEAGLPVLRALGDFDSLEEGETIPEESILYPVRKDYSDSELAMKLAMEFDSIHPYESIILWGGISGRLDHTYANLRLISYRFNKIILEDEMQKAWILNEGVHEIPSNADHISFFSIGESTISLENFQYPLDHHFLSESSVLTLSNHFLNERAGIVTIDSGRLLCIQSRFT</sequence>
<dbReference type="InterPro" id="IPR053149">
    <property type="entry name" value="TPK"/>
</dbReference>
<dbReference type="InterPro" id="IPR036759">
    <property type="entry name" value="TPK_catalytic_sf"/>
</dbReference>
<dbReference type="PANTHER" id="PTHR41299:SF1">
    <property type="entry name" value="THIAMINE PYROPHOSPHOKINASE"/>
    <property type="match status" value="1"/>
</dbReference>
<accession>A0A1U7NGR5</accession>
<dbReference type="EMBL" id="MPJW01000105">
    <property type="protein sequence ID" value="OLU40526.1"/>
    <property type="molecule type" value="Genomic_DNA"/>
</dbReference>
<dbReference type="GO" id="GO:0030975">
    <property type="term" value="F:thiamine binding"/>
    <property type="evidence" value="ECO:0007669"/>
    <property type="project" value="InterPro"/>
</dbReference>
<gene>
    <name evidence="7" type="ORF">BO222_04855</name>
</gene>
<feature type="domain" description="Thiamin pyrophosphokinase thiamin-binding" evidence="6">
    <location>
        <begin position="146"/>
        <end position="209"/>
    </location>
</feature>
<evidence type="ECO:0000313" key="7">
    <source>
        <dbReference type="EMBL" id="OLU40526.1"/>
    </source>
</evidence>
<keyword evidence="3 7" id="KW-0418">Kinase</keyword>
<dbReference type="OrthoDB" id="9804377at2"/>
<dbReference type="PANTHER" id="PTHR41299">
    <property type="entry name" value="THIAMINE PYROPHOSPHOKINASE"/>
    <property type="match status" value="1"/>
</dbReference>
<dbReference type="AlphaFoldDB" id="A0A1U7NGR5"/>
<dbReference type="GO" id="GO:0004788">
    <property type="term" value="F:thiamine diphosphokinase activity"/>
    <property type="evidence" value="ECO:0007669"/>
    <property type="project" value="UniProtKB-UniRule"/>
</dbReference>
<keyword evidence="2" id="KW-0547">Nucleotide-binding</keyword>
<dbReference type="GeneID" id="82202544"/>
<dbReference type="SUPFAM" id="SSF63999">
    <property type="entry name" value="Thiamin pyrophosphokinase, catalytic domain"/>
    <property type="match status" value="1"/>
</dbReference>
<comment type="caution">
    <text evidence="7">The sequence shown here is derived from an EMBL/GenBank/DDBJ whole genome shotgun (WGS) entry which is preliminary data.</text>
</comment>
<organism evidence="7 8">
    <name type="scientific">Ileibacterium valens</name>
    <dbReference type="NCBI Taxonomy" id="1862668"/>
    <lineage>
        <taxon>Bacteria</taxon>
        <taxon>Bacillati</taxon>
        <taxon>Bacillota</taxon>
        <taxon>Erysipelotrichia</taxon>
        <taxon>Erysipelotrichales</taxon>
        <taxon>Erysipelotrichaceae</taxon>
        <taxon>Ileibacterium</taxon>
    </lineage>
</organism>
<dbReference type="GO" id="GO:0016301">
    <property type="term" value="F:kinase activity"/>
    <property type="evidence" value="ECO:0007669"/>
    <property type="project" value="UniProtKB-KW"/>
</dbReference>
<evidence type="ECO:0000259" key="6">
    <source>
        <dbReference type="SMART" id="SM00983"/>
    </source>
</evidence>
<dbReference type="Pfam" id="PF04265">
    <property type="entry name" value="TPK_B1_binding"/>
    <property type="match status" value="1"/>
</dbReference>
<dbReference type="InterPro" id="IPR006282">
    <property type="entry name" value="Thi_PPkinase"/>
</dbReference>
<dbReference type="SUPFAM" id="SSF63862">
    <property type="entry name" value="Thiamin pyrophosphokinase, substrate-binding domain"/>
    <property type="match status" value="1"/>
</dbReference>
<dbReference type="InterPro" id="IPR036371">
    <property type="entry name" value="TPK_B1-bd_sf"/>
</dbReference>
<dbReference type="Pfam" id="PF04263">
    <property type="entry name" value="TPK_catalytic"/>
    <property type="match status" value="1"/>
</dbReference>
<dbReference type="GO" id="GO:0009229">
    <property type="term" value="P:thiamine diphosphate biosynthetic process"/>
    <property type="evidence" value="ECO:0007669"/>
    <property type="project" value="InterPro"/>
</dbReference>